<organism evidence="2 3">
    <name type="scientific">Rubroshorea leprosula</name>
    <dbReference type="NCBI Taxonomy" id="152421"/>
    <lineage>
        <taxon>Eukaryota</taxon>
        <taxon>Viridiplantae</taxon>
        <taxon>Streptophyta</taxon>
        <taxon>Embryophyta</taxon>
        <taxon>Tracheophyta</taxon>
        <taxon>Spermatophyta</taxon>
        <taxon>Magnoliopsida</taxon>
        <taxon>eudicotyledons</taxon>
        <taxon>Gunneridae</taxon>
        <taxon>Pentapetalae</taxon>
        <taxon>rosids</taxon>
        <taxon>malvids</taxon>
        <taxon>Malvales</taxon>
        <taxon>Dipterocarpaceae</taxon>
        <taxon>Rubroshorea</taxon>
    </lineage>
</organism>
<keyword evidence="1" id="KW-1133">Transmembrane helix</keyword>
<accession>A0AAV5I2I8</accession>
<evidence type="ECO:0000313" key="3">
    <source>
        <dbReference type="Proteomes" id="UP001054252"/>
    </source>
</evidence>
<evidence type="ECO:0000256" key="1">
    <source>
        <dbReference type="SAM" id="Phobius"/>
    </source>
</evidence>
<dbReference type="Proteomes" id="UP001054252">
    <property type="component" value="Unassembled WGS sequence"/>
</dbReference>
<dbReference type="EMBL" id="BPVZ01000009">
    <property type="protein sequence ID" value="GKU95332.1"/>
    <property type="molecule type" value="Genomic_DNA"/>
</dbReference>
<keyword evidence="1" id="KW-0472">Membrane</keyword>
<comment type="caution">
    <text evidence="2">The sequence shown here is derived from an EMBL/GenBank/DDBJ whole genome shotgun (WGS) entry which is preliminary data.</text>
</comment>
<protein>
    <submittedName>
        <fullName evidence="2">Uncharacterized protein</fullName>
    </submittedName>
</protein>
<gene>
    <name evidence="2" type="ORF">SLEP1_g8703</name>
</gene>
<dbReference type="AlphaFoldDB" id="A0AAV5I2I8"/>
<sequence length="66" mass="7644">MATFLENLCSDLACHFILYIIINKFVLSLLNFNLCASHNHRNSFTNKRLHESMHYCGPIMGIFTSH</sequence>
<keyword evidence="3" id="KW-1185">Reference proteome</keyword>
<reference evidence="2 3" key="1">
    <citation type="journal article" date="2021" name="Commun. Biol.">
        <title>The genome of Shorea leprosula (Dipterocarpaceae) highlights the ecological relevance of drought in aseasonal tropical rainforests.</title>
        <authorList>
            <person name="Ng K.K.S."/>
            <person name="Kobayashi M.J."/>
            <person name="Fawcett J.A."/>
            <person name="Hatakeyama M."/>
            <person name="Paape T."/>
            <person name="Ng C.H."/>
            <person name="Ang C.C."/>
            <person name="Tnah L.H."/>
            <person name="Lee C.T."/>
            <person name="Nishiyama T."/>
            <person name="Sese J."/>
            <person name="O'Brien M.J."/>
            <person name="Copetti D."/>
            <person name="Mohd Noor M.I."/>
            <person name="Ong R.C."/>
            <person name="Putra M."/>
            <person name="Sireger I.Z."/>
            <person name="Indrioko S."/>
            <person name="Kosugi Y."/>
            <person name="Izuno A."/>
            <person name="Isagi Y."/>
            <person name="Lee S.L."/>
            <person name="Shimizu K.K."/>
        </authorList>
    </citation>
    <scope>NUCLEOTIDE SEQUENCE [LARGE SCALE GENOMIC DNA]</scope>
    <source>
        <strain evidence="2">214</strain>
    </source>
</reference>
<evidence type="ECO:0000313" key="2">
    <source>
        <dbReference type="EMBL" id="GKU95332.1"/>
    </source>
</evidence>
<name>A0AAV5I2I8_9ROSI</name>
<proteinExistence type="predicted"/>
<feature type="transmembrane region" description="Helical" evidence="1">
    <location>
        <begin position="16"/>
        <end position="36"/>
    </location>
</feature>
<keyword evidence="1" id="KW-0812">Transmembrane</keyword>